<protein>
    <submittedName>
        <fullName evidence="2">Uncharacterized protein</fullName>
    </submittedName>
</protein>
<name>A0A1H0YTZ0_NATTX</name>
<dbReference type="Proteomes" id="UP000198848">
    <property type="component" value="Unassembled WGS sequence"/>
</dbReference>
<gene>
    <name evidence="2" type="ORF">SAMN04489842_0002</name>
</gene>
<dbReference type="EMBL" id="FNLC01000001">
    <property type="protein sequence ID" value="SDQ18558.1"/>
    <property type="molecule type" value="Genomic_DNA"/>
</dbReference>
<evidence type="ECO:0000256" key="1">
    <source>
        <dbReference type="SAM" id="MobiDB-lite"/>
    </source>
</evidence>
<dbReference type="OrthoDB" id="193731at2157"/>
<sequence length="123" mass="13470">MIDIETETERRHGVTFVNAAVTNERSTPQLILLEPRVDGQIWSPRPGTATAAEWTDGSWSGVVEPGRTRGLGFATPESPTDRPLEFVSATRVSSDEVSRPERRLATLEGWSPTSAVLAREPRG</sequence>
<organism evidence="2 3">
    <name type="scientific">Natronobacterium texcoconense</name>
    <dbReference type="NCBI Taxonomy" id="1095778"/>
    <lineage>
        <taxon>Archaea</taxon>
        <taxon>Methanobacteriati</taxon>
        <taxon>Methanobacteriota</taxon>
        <taxon>Stenosarchaea group</taxon>
        <taxon>Halobacteria</taxon>
        <taxon>Halobacteriales</taxon>
        <taxon>Natrialbaceae</taxon>
        <taxon>Natronobacterium</taxon>
    </lineage>
</organism>
<dbReference type="InterPro" id="IPR057179">
    <property type="entry name" value="DUF7857"/>
</dbReference>
<proteinExistence type="predicted"/>
<dbReference type="STRING" id="1095778.SAMN04489842_0002"/>
<accession>A0A1H0YTZ0</accession>
<keyword evidence="3" id="KW-1185">Reference proteome</keyword>
<feature type="region of interest" description="Disordered" evidence="1">
    <location>
        <begin position="58"/>
        <end position="82"/>
    </location>
</feature>
<dbReference type="RefSeq" id="WP_090375521.1">
    <property type="nucleotide sequence ID" value="NZ_FNLC01000001.1"/>
</dbReference>
<evidence type="ECO:0000313" key="3">
    <source>
        <dbReference type="Proteomes" id="UP000198848"/>
    </source>
</evidence>
<evidence type="ECO:0000313" key="2">
    <source>
        <dbReference type="EMBL" id="SDQ18558.1"/>
    </source>
</evidence>
<reference evidence="3" key="1">
    <citation type="submission" date="2016-10" db="EMBL/GenBank/DDBJ databases">
        <authorList>
            <person name="Varghese N."/>
            <person name="Submissions S."/>
        </authorList>
    </citation>
    <scope>NUCLEOTIDE SEQUENCE [LARGE SCALE GENOMIC DNA]</scope>
    <source>
        <strain evidence="3">DSM 24767</strain>
    </source>
</reference>
<dbReference type="AlphaFoldDB" id="A0A1H0YTZ0"/>
<dbReference type="Pfam" id="PF25256">
    <property type="entry name" value="DUF7857"/>
    <property type="match status" value="1"/>
</dbReference>